<comment type="caution">
    <text evidence="1">The sequence shown here is derived from an EMBL/GenBank/DDBJ whole genome shotgun (WGS) entry which is preliminary data.</text>
</comment>
<keyword evidence="2" id="KW-1185">Reference proteome</keyword>
<gene>
    <name evidence="1" type="ORF">AVEN_76077_1</name>
</gene>
<reference evidence="1 2" key="1">
    <citation type="journal article" date="2019" name="Sci. Rep.">
        <title>Orb-weaving spider Araneus ventricosus genome elucidates the spidroin gene catalogue.</title>
        <authorList>
            <person name="Kono N."/>
            <person name="Nakamura H."/>
            <person name="Ohtoshi R."/>
            <person name="Moran D.A.P."/>
            <person name="Shinohara A."/>
            <person name="Yoshida Y."/>
            <person name="Fujiwara M."/>
            <person name="Mori M."/>
            <person name="Tomita M."/>
            <person name="Arakawa K."/>
        </authorList>
    </citation>
    <scope>NUCLEOTIDE SEQUENCE [LARGE SCALE GENOMIC DNA]</scope>
</reference>
<dbReference type="AlphaFoldDB" id="A0A4Y2NKG4"/>
<evidence type="ECO:0000313" key="2">
    <source>
        <dbReference type="Proteomes" id="UP000499080"/>
    </source>
</evidence>
<evidence type="ECO:0000313" key="1">
    <source>
        <dbReference type="EMBL" id="GBN38216.1"/>
    </source>
</evidence>
<name>A0A4Y2NKG4_ARAVE</name>
<sequence length="94" mass="10851">MRESKNSRWEFHSLDKQLHRSTSKQALSNYLVIVVVSATFEPFSEQTVGLIYDDERLKDDASIIHDCLLTPLLDGEEHAFRGRRQAWGLFQTGN</sequence>
<dbReference type="EMBL" id="BGPR01009138">
    <property type="protein sequence ID" value="GBN38216.1"/>
    <property type="molecule type" value="Genomic_DNA"/>
</dbReference>
<accession>A0A4Y2NKG4</accession>
<dbReference type="Proteomes" id="UP000499080">
    <property type="component" value="Unassembled WGS sequence"/>
</dbReference>
<proteinExistence type="predicted"/>
<protein>
    <submittedName>
        <fullName evidence="1">Uncharacterized protein</fullName>
    </submittedName>
</protein>
<organism evidence="1 2">
    <name type="scientific">Araneus ventricosus</name>
    <name type="common">Orbweaver spider</name>
    <name type="synonym">Epeira ventricosa</name>
    <dbReference type="NCBI Taxonomy" id="182803"/>
    <lineage>
        <taxon>Eukaryota</taxon>
        <taxon>Metazoa</taxon>
        <taxon>Ecdysozoa</taxon>
        <taxon>Arthropoda</taxon>
        <taxon>Chelicerata</taxon>
        <taxon>Arachnida</taxon>
        <taxon>Araneae</taxon>
        <taxon>Araneomorphae</taxon>
        <taxon>Entelegynae</taxon>
        <taxon>Araneoidea</taxon>
        <taxon>Araneidae</taxon>
        <taxon>Araneus</taxon>
    </lineage>
</organism>